<evidence type="ECO:0000256" key="1">
    <source>
        <dbReference type="ARBA" id="ARBA00008226"/>
    </source>
</evidence>
<dbReference type="EC" id="6.1.1.6" evidence="2"/>
<evidence type="ECO:0000256" key="5">
    <source>
        <dbReference type="ARBA" id="ARBA00022741"/>
    </source>
</evidence>
<proteinExistence type="inferred from homology"/>
<comment type="similarity">
    <text evidence="1">Belongs to the class-II aminoacyl-tRNA synthetase family.</text>
</comment>
<comment type="catalytic activity">
    <reaction evidence="10">
        <text>tRNA(Lys) + L-lysine + ATP = L-lysyl-tRNA(Lys) + AMP + diphosphate</text>
        <dbReference type="Rhea" id="RHEA:20792"/>
        <dbReference type="Rhea" id="RHEA-COMP:9696"/>
        <dbReference type="Rhea" id="RHEA-COMP:9697"/>
        <dbReference type="ChEBI" id="CHEBI:30616"/>
        <dbReference type="ChEBI" id="CHEBI:32551"/>
        <dbReference type="ChEBI" id="CHEBI:33019"/>
        <dbReference type="ChEBI" id="CHEBI:78442"/>
        <dbReference type="ChEBI" id="CHEBI:78529"/>
        <dbReference type="ChEBI" id="CHEBI:456215"/>
        <dbReference type="EC" id="6.1.1.6"/>
    </reaction>
</comment>
<gene>
    <name evidence="13" type="ORF">HHI36_006747</name>
</gene>
<dbReference type="InterPro" id="IPR012340">
    <property type="entry name" value="NA-bd_OB-fold"/>
</dbReference>
<evidence type="ECO:0000256" key="7">
    <source>
        <dbReference type="ARBA" id="ARBA00022917"/>
    </source>
</evidence>
<keyword evidence="5" id="KW-0547">Nucleotide-binding</keyword>
<dbReference type="Proteomes" id="UP001516400">
    <property type="component" value="Unassembled WGS sequence"/>
</dbReference>
<dbReference type="GO" id="GO:0004824">
    <property type="term" value="F:lysine-tRNA ligase activity"/>
    <property type="evidence" value="ECO:0007669"/>
    <property type="project" value="UniProtKB-EC"/>
</dbReference>
<keyword evidence="14" id="KW-1185">Reference proteome</keyword>
<evidence type="ECO:0000256" key="10">
    <source>
        <dbReference type="ARBA" id="ARBA00048573"/>
    </source>
</evidence>
<dbReference type="AlphaFoldDB" id="A0ABD2NY00"/>
<evidence type="ECO:0000313" key="14">
    <source>
        <dbReference type="Proteomes" id="UP001516400"/>
    </source>
</evidence>
<evidence type="ECO:0000256" key="6">
    <source>
        <dbReference type="ARBA" id="ARBA00022840"/>
    </source>
</evidence>
<feature type="region of interest" description="Disordered" evidence="11">
    <location>
        <begin position="1"/>
        <end position="50"/>
    </location>
</feature>
<dbReference type="GO" id="GO:0006412">
    <property type="term" value="P:translation"/>
    <property type="evidence" value="ECO:0007669"/>
    <property type="project" value="UniProtKB-KW"/>
</dbReference>
<dbReference type="EMBL" id="JABFTP020000144">
    <property type="protein sequence ID" value="KAL3283609.1"/>
    <property type="molecule type" value="Genomic_DNA"/>
</dbReference>
<keyword evidence="6" id="KW-0067">ATP-binding</keyword>
<dbReference type="PANTHER" id="PTHR42918">
    <property type="entry name" value="LYSYL-TRNA SYNTHETASE"/>
    <property type="match status" value="1"/>
</dbReference>
<dbReference type="InterPro" id="IPR004365">
    <property type="entry name" value="NA-bd_OB_tRNA"/>
</dbReference>
<sequence>MGDATISKNELKRRQKALEKQQKQAEKQAEKIAAEAAQPTKQKLKKEDEDISPNEYYKLRTGAIQKLKGLGGDNDPYPHKFNVTISLQGFIEKYSYLKEGEAIDTDVVSVAGRVHAIRESGAKLIFYDLRGEGTKLQVMATAASYESETKFIEDTDKIRRGDIIGVEGYQPKRRKANCQFVRR</sequence>
<dbReference type="PANTHER" id="PTHR42918:SF9">
    <property type="entry name" value="LYSINE--TRNA LIGASE"/>
    <property type="match status" value="1"/>
</dbReference>
<evidence type="ECO:0000313" key="13">
    <source>
        <dbReference type="EMBL" id="KAL3283609.1"/>
    </source>
</evidence>
<organism evidence="13 14">
    <name type="scientific">Cryptolaemus montrouzieri</name>
    <dbReference type="NCBI Taxonomy" id="559131"/>
    <lineage>
        <taxon>Eukaryota</taxon>
        <taxon>Metazoa</taxon>
        <taxon>Ecdysozoa</taxon>
        <taxon>Arthropoda</taxon>
        <taxon>Hexapoda</taxon>
        <taxon>Insecta</taxon>
        <taxon>Pterygota</taxon>
        <taxon>Neoptera</taxon>
        <taxon>Endopterygota</taxon>
        <taxon>Coleoptera</taxon>
        <taxon>Polyphaga</taxon>
        <taxon>Cucujiformia</taxon>
        <taxon>Coccinelloidea</taxon>
        <taxon>Coccinellidae</taxon>
        <taxon>Scymninae</taxon>
        <taxon>Scymnini</taxon>
        <taxon>Cryptolaemus</taxon>
    </lineage>
</organism>
<feature type="domain" description="OB" evidence="12">
    <location>
        <begin position="108"/>
        <end position="169"/>
    </location>
</feature>
<evidence type="ECO:0000256" key="9">
    <source>
        <dbReference type="ARBA" id="ARBA00030563"/>
    </source>
</evidence>
<evidence type="ECO:0000259" key="12">
    <source>
        <dbReference type="Pfam" id="PF01336"/>
    </source>
</evidence>
<keyword evidence="4" id="KW-0436">Ligase</keyword>
<evidence type="ECO:0000256" key="3">
    <source>
        <dbReference type="ARBA" id="ARBA00015745"/>
    </source>
</evidence>
<evidence type="ECO:0000256" key="2">
    <source>
        <dbReference type="ARBA" id="ARBA00013166"/>
    </source>
</evidence>
<keyword evidence="7" id="KW-0648">Protein biosynthesis</keyword>
<feature type="compositionally biased region" description="Basic and acidic residues" evidence="11">
    <location>
        <begin position="9"/>
        <end position="33"/>
    </location>
</feature>
<dbReference type="Pfam" id="PF01336">
    <property type="entry name" value="tRNA_anti-codon"/>
    <property type="match status" value="1"/>
</dbReference>
<dbReference type="Gene3D" id="2.40.50.140">
    <property type="entry name" value="Nucleic acid-binding proteins"/>
    <property type="match status" value="1"/>
</dbReference>
<keyword evidence="8" id="KW-0030">Aminoacyl-tRNA synthetase</keyword>
<accession>A0ABD2NY00</accession>
<evidence type="ECO:0000256" key="8">
    <source>
        <dbReference type="ARBA" id="ARBA00023146"/>
    </source>
</evidence>
<evidence type="ECO:0000256" key="11">
    <source>
        <dbReference type="SAM" id="MobiDB-lite"/>
    </source>
</evidence>
<reference evidence="13 14" key="1">
    <citation type="journal article" date="2021" name="BMC Biol.">
        <title>Horizontally acquired antibacterial genes associated with adaptive radiation of ladybird beetles.</title>
        <authorList>
            <person name="Li H.S."/>
            <person name="Tang X.F."/>
            <person name="Huang Y.H."/>
            <person name="Xu Z.Y."/>
            <person name="Chen M.L."/>
            <person name="Du X.Y."/>
            <person name="Qiu B.Y."/>
            <person name="Chen P.T."/>
            <person name="Zhang W."/>
            <person name="Slipinski A."/>
            <person name="Escalona H.E."/>
            <person name="Waterhouse R.M."/>
            <person name="Zwick A."/>
            <person name="Pang H."/>
        </authorList>
    </citation>
    <scope>NUCLEOTIDE SEQUENCE [LARGE SCALE GENOMIC DNA]</scope>
    <source>
        <strain evidence="13">SYSU2018</strain>
    </source>
</reference>
<comment type="caution">
    <text evidence="13">The sequence shown here is derived from an EMBL/GenBank/DDBJ whole genome shotgun (WGS) entry which is preliminary data.</text>
</comment>
<protein>
    <recommendedName>
        <fullName evidence="3">Lysine--tRNA ligase</fullName>
        <ecNumber evidence="2">6.1.1.6</ecNumber>
    </recommendedName>
    <alternativeName>
        <fullName evidence="9">Lysyl-tRNA synthetase</fullName>
    </alternativeName>
</protein>
<name>A0ABD2NY00_9CUCU</name>
<dbReference type="FunFam" id="2.40.50.140:FF:000050">
    <property type="entry name" value="Lysine--tRNA ligase"/>
    <property type="match status" value="1"/>
</dbReference>
<dbReference type="SUPFAM" id="SSF50249">
    <property type="entry name" value="Nucleic acid-binding proteins"/>
    <property type="match status" value="1"/>
</dbReference>
<evidence type="ECO:0000256" key="4">
    <source>
        <dbReference type="ARBA" id="ARBA00022598"/>
    </source>
</evidence>
<dbReference type="GO" id="GO:0005524">
    <property type="term" value="F:ATP binding"/>
    <property type="evidence" value="ECO:0007669"/>
    <property type="project" value="UniProtKB-KW"/>
</dbReference>